<keyword evidence="4" id="KW-1185">Reference proteome</keyword>
<dbReference type="GO" id="GO:0006508">
    <property type="term" value="P:proteolysis"/>
    <property type="evidence" value="ECO:0007669"/>
    <property type="project" value="InterPro"/>
</dbReference>
<organism evidence="3 4">
    <name type="scientific">Rhamnella rubrinervis</name>
    <dbReference type="NCBI Taxonomy" id="2594499"/>
    <lineage>
        <taxon>Eukaryota</taxon>
        <taxon>Viridiplantae</taxon>
        <taxon>Streptophyta</taxon>
        <taxon>Embryophyta</taxon>
        <taxon>Tracheophyta</taxon>
        <taxon>Spermatophyta</taxon>
        <taxon>Magnoliopsida</taxon>
        <taxon>eudicotyledons</taxon>
        <taxon>Gunneridae</taxon>
        <taxon>Pentapetalae</taxon>
        <taxon>rosids</taxon>
        <taxon>fabids</taxon>
        <taxon>Rosales</taxon>
        <taxon>Rhamnaceae</taxon>
        <taxon>rhamnoid group</taxon>
        <taxon>Rhamneae</taxon>
        <taxon>Rhamnella</taxon>
    </lineage>
</organism>
<keyword evidence="2" id="KW-0732">Signal</keyword>
<reference evidence="3" key="1">
    <citation type="submission" date="2020-03" db="EMBL/GenBank/DDBJ databases">
        <title>A high-quality chromosome-level genome assembly of a woody plant with both climbing and erect habits, Rhamnella rubrinervis.</title>
        <authorList>
            <person name="Lu Z."/>
            <person name="Yang Y."/>
            <person name="Zhu X."/>
            <person name="Sun Y."/>
        </authorList>
    </citation>
    <scope>NUCLEOTIDE SEQUENCE</scope>
    <source>
        <strain evidence="3">BYM</strain>
        <tissue evidence="3">Leaf</tissue>
    </source>
</reference>
<dbReference type="InterPro" id="IPR029058">
    <property type="entry name" value="AB_hydrolase_fold"/>
</dbReference>
<dbReference type="Gene3D" id="3.40.50.12670">
    <property type="match status" value="1"/>
</dbReference>
<dbReference type="Pfam" id="PF00450">
    <property type="entry name" value="Peptidase_S10"/>
    <property type="match status" value="2"/>
</dbReference>
<dbReference type="Gene3D" id="3.40.50.1820">
    <property type="entry name" value="alpha/beta hydrolase"/>
    <property type="match status" value="2"/>
</dbReference>
<dbReference type="GO" id="GO:0004185">
    <property type="term" value="F:serine-type carboxypeptidase activity"/>
    <property type="evidence" value="ECO:0007669"/>
    <property type="project" value="InterPro"/>
</dbReference>
<evidence type="ECO:0008006" key="5">
    <source>
        <dbReference type="Google" id="ProtNLM"/>
    </source>
</evidence>
<evidence type="ECO:0000256" key="1">
    <source>
        <dbReference type="ARBA" id="ARBA00009431"/>
    </source>
</evidence>
<dbReference type="AlphaFoldDB" id="A0A8K0DR58"/>
<dbReference type="EMBL" id="VOIH02000010">
    <property type="protein sequence ID" value="KAF3435141.1"/>
    <property type="molecule type" value="Genomic_DNA"/>
</dbReference>
<protein>
    <recommendedName>
        <fullName evidence="5">Serine carboxypeptidase-like 18</fullName>
    </recommendedName>
</protein>
<comment type="caution">
    <text evidence="3">The sequence shown here is derived from an EMBL/GenBank/DDBJ whole genome shotgun (WGS) entry which is preliminary data.</text>
</comment>
<feature type="chain" id="PRO_5035464327" description="Serine carboxypeptidase-like 18" evidence="2">
    <location>
        <begin position="25"/>
        <end position="377"/>
    </location>
</feature>
<proteinExistence type="inferred from homology"/>
<dbReference type="PANTHER" id="PTHR11802">
    <property type="entry name" value="SERINE PROTEASE FAMILY S10 SERINE CARBOXYPEPTIDASE"/>
    <property type="match status" value="1"/>
</dbReference>
<feature type="signal peptide" evidence="2">
    <location>
        <begin position="1"/>
        <end position="24"/>
    </location>
</feature>
<dbReference type="PRINTS" id="PR00724">
    <property type="entry name" value="CRBOXYPTASEC"/>
</dbReference>
<accession>A0A8K0DR58</accession>
<comment type="similarity">
    <text evidence="1">Belongs to the peptidase S10 family.</text>
</comment>
<dbReference type="GO" id="GO:0019748">
    <property type="term" value="P:secondary metabolic process"/>
    <property type="evidence" value="ECO:0007669"/>
    <property type="project" value="TreeGrafter"/>
</dbReference>
<sequence>MNAAFGHLLLHLLLFYLGVSDIKAAATQSIIKNLPGFSGDLPFKLKTGYVGVGEKDEIQLFYYFIESGKSPKDDPLVLWLTGGPGCSGFSALIYEIGPFTITLDKSGLNSTALQLNPYSWTKWLMAHPDFIKNALYIAGDSYSGIVLPIIVQEIINAETNCKGEYENIDPINQLCLNDLDAINMCLNGVRDEYILESVLCTSPLTEDSLNILHSVADDQLPKQLRCHVKTTCNSHNQDSNYIYGRIWANDQVVQNGLKIRKGTVKEWLRCNASLGSSYTYDVNSTIHYHQNFVHKGYRVLVYSGDQDLVVPHLATQRWIEAINLTIVQAWRPYTVLYTNEEHHHSVTFATGAGHTASEYKPKECFAMAARWFAHNPL</sequence>
<evidence type="ECO:0000313" key="4">
    <source>
        <dbReference type="Proteomes" id="UP000796880"/>
    </source>
</evidence>
<dbReference type="GO" id="GO:0016747">
    <property type="term" value="F:acyltransferase activity, transferring groups other than amino-acyl groups"/>
    <property type="evidence" value="ECO:0007669"/>
    <property type="project" value="TreeGrafter"/>
</dbReference>
<dbReference type="InterPro" id="IPR001563">
    <property type="entry name" value="Peptidase_S10"/>
</dbReference>
<dbReference type="SUPFAM" id="SSF53474">
    <property type="entry name" value="alpha/beta-Hydrolases"/>
    <property type="match status" value="1"/>
</dbReference>
<gene>
    <name evidence="3" type="ORF">FNV43_RR22228</name>
</gene>
<evidence type="ECO:0000313" key="3">
    <source>
        <dbReference type="EMBL" id="KAF3435141.1"/>
    </source>
</evidence>
<dbReference type="PANTHER" id="PTHR11802:SF29">
    <property type="entry name" value="SERINE CARBOXYPEPTIDASE-LIKE 19"/>
    <property type="match status" value="1"/>
</dbReference>
<dbReference type="Proteomes" id="UP000796880">
    <property type="component" value="Unassembled WGS sequence"/>
</dbReference>
<name>A0A8K0DR58_9ROSA</name>
<dbReference type="OrthoDB" id="443318at2759"/>
<evidence type="ECO:0000256" key="2">
    <source>
        <dbReference type="SAM" id="SignalP"/>
    </source>
</evidence>